<dbReference type="AlphaFoldDB" id="A0ABD3IGJ4"/>
<sequence>MTLKLYGDLLSQPARAVVILCLANDISYELILVSLVKLEHRLPAFKAINPREQLPVIDDEGFILPESAAILKYLAVSHHVPDHWYPMDLKSRARVDYLLDWYQTNIRQTQAYILKKELYSALWKLPRPQEAEIESAEGTMIASMEFVEDYLLKPEKGPFLLGASELSIADILFACEYTQTQLLPSAEQEKLLGKKPKTKKWLQTLEQSLAPYYAQAHKTFPELIIKVETARNGN</sequence>
<dbReference type="InterPro" id="IPR043377">
    <property type="entry name" value="GSTT1/2/3"/>
</dbReference>
<dbReference type="SUPFAM" id="SSF52833">
    <property type="entry name" value="Thioredoxin-like"/>
    <property type="match status" value="1"/>
</dbReference>
<evidence type="ECO:0000313" key="3">
    <source>
        <dbReference type="EMBL" id="KAL3701669.1"/>
    </source>
</evidence>
<evidence type="ECO:0000259" key="2">
    <source>
        <dbReference type="PROSITE" id="PS50405"/>
    </source>
</evidence>
<dbReference type="SUPFAM" id="SSF47616">
    <property type="entry name" value="GST C-terminal domain-like"/>
    <property type="match status" value="1"/>
</dbReference>
<dbReference type="PANTHER" id="PTHR44750:SF1">
    <property type="entry name" value="GLUTATHIONE S-TRANSFERASE T1-RELATED"/>
    <property type="match status" value="1"/>
</dbReference>
<protein>
    <recommendedName>
        <fullName evidence="5">Glutathione S-transferase</fullName>
    </recommendedName>
</protein>
<evidence type="ECO:0000313" key="4">
    <source>
        <dbReference type="Proteomes" id="UP001633002"/>
    </source>
</evidence>
<organism evidence="3 4">
    <name type="scientific">Riccia sorocarpa</name>
    <dbReference type="NCBI Taxonomy" id="122646"/>
    <lineage>
        <taxon>Eukaryota</taxon>
        <taxon>Viridiplantae</taxon>
        <taxon>Streptophyta</taxon>
        <taxon>Embryophyta</taxon>
        <taxon>Marchantiophyta</taxon>
        <taxon>Marchantiopsida</taxon>
        <taxon>Marchantiidae</taxon>
        <taxon>Marchantiales</taxon>
        <taxon>Ricciaceae</taxon>
        <taxon>Riccia</taxon>
    </lineage>
</organism>
<proteinExistence type="predicted"/>
<evidence type="ECO:0000259" key="1">
    <source>
        <dbReference type="PROSITE" id="PS50404"/>
    </source>
</evidence>
<dbReference type="EMBL" id="JBJQOH010000001">
    <property type="protein sequence ID" value="KAL3701669.1"/>
    <property type="molecule type" value="Genomic_DNA"/>
</dbReference>
<dbReference type="Gene3D" id="3.40.30.10">
    <property type="entry name" value="Glutaredoxin"/>
    <property type="match status" value="1"/>
</dbReference>
<dbReference type="SFLD" id="SFLDG00358">
    <property type="entry name" value="Main_(cytGST)"/>
    <property type="match status" value="1"/>
</dbReference>
<dbReference type="SFLD" id="SFLDS00019">
    <property type="entry name" value="Glutathione_Transferase_(cytos"/>
    <property type="match status" value="1"/>
</dbReference>
<feature type="domain" description="GST N-terminal" evidence="1">
    <location>
        <begin position="1"/>
        <end position="82"/>
    </location>
</feature>
<comment type="caution">
    <text evidence="3">The sequence shown here is derived from an EMBL/GenBank/DDBJ whole genome shotgun (WGS) entry which is preliminary data.</text>
</comment>
<dbReference type="Gene3D" id="1.20.1050.10">
    <property type="match status" value="1"/>
</dbReference>
<dbReference type="Pfam" id="PF13417">
    <property type="entry name" value="GST_N_3"/>
    <property type="match status" value="1"/>
</dbReference>
<dbReference type="Proteomes" id="UP001633002">
    <property type="component" value="Unassembled WGS sequence"/>
</dbReference>
<accession>A0ABD3IGJ4</accession>
<dbReference type="InterPro" id="IPR036282">
    <property type="entry name" value="Glutathione-S-Trfase_C_sf"/>
</dbReference>
<evidence type="ECO:0008006" key="5">
    <source>
        <dbReference type="Google" id="ProtNLM"/>
    </source>
</evidence>
<dbReference type="PROSITE" id="PS50405">
    <property type="entry name" value="GST_CTER"/>
    <property type="match status" value="1"/>
</dbReference>
<dbReference type="InterPro" id="IPR040079">
    <property type="entry name" value="Glutathione_S-Trfase"/>
</dbReference>
<dbReference type="PANTHER" id="PTHR44750">
    <property type="entry name" value="GLUTATHIONE S-TRANSFERASE T1-RELATED"/>
    <property type="match status" value="1"/>
</dbReference>
<name>A0ABD3IGJ4_9MARC</name>
<keyword evidence="4" id="KW-1185">Reference proteome</keyword>
<dbReference type="InterPro" id="IPR010987">
    <property type="entry name" value="Glutathione-S-Trfase_C-like"/>
</dbReference>
<dbReference type="InterPro" id="IPR036249">
    <property type="entry name" value="Thioredoxin-like_sf"/>
</dbReference>
<gene>
    <name evidence="3" type="ORF">R1sor_019691</name>
</gene>
<dbReference type="InterPro" id="IPR004045">
    <property type="entry name" value="Glutathione_S-Trfase_N"/>
</dbReference>
<feature type="domain" description="GST C-terminal" evidence="2">
    <location>
        <begin position="88"/>
        <end position="225"/>
    </location>
</feature>
<reference evidence="3 4" key="1">
    <citation type="submission" date="2024-09" db="EMBL/GenBank/DDBJ databases">
        <title>Chromosome-scale assembly of Riccia sorocarpa.</title>
        <authorList>
            <person name="Paukszto L."/>
        </authorList>
    </citation>
    <scope>NUCLEOTIDE SEQUENCE [LARGE SCALE GENOMIC DNA]</scope>
    <source>
        <strain evidence="3">LP-2024</strain>
        <tissue evidence="3">Aerial parts of the thallus</tissue>
    </source>
</reference>
<dbReference type="PROSITE" id="PS50404">
    <property type="entry name" value="GST_NTER"/>
    <property type="match status" value="1"/>
</dbReference>